<dbReference type="PROSITE" id="PS50893">
    <property type="entry name" value="ABC_TRANSPORTER_2"/>
    <property type="match status" value="1"/>
</dbReference>
<feature type="transmembrane region" description="Helical" evidence="9">
    <location>
        <begin position="521"/>
        <end position="542"/>
    </location>
</feature>
<keyword evidence="5" id="KW-0547">Nucleotide-binding</keyword>
<dbReference type="AlphaFoldDB" id="A0A6A1V2L1"/>
<dbReference type="InterPro" id="IPR013525">
    <property type="entry name" value="ABC2_TM"/>
</dbReference>
<dbReference type="GO" id="GO:0140359">
    <property type="term" value="F:ABC-type transporter activity"/>
    <property type="evidence" value="ECO:0007669"/>
    <property type="project" value="InterPro"/>
</dbReference>
<feature type="domain" description="ABC transporter" evidence="10">
    <location>
        <begin position="58"/>
        <end position="292"/>
    </location>
</feature>
<evidence type="ECO:0000256" key="9">
    <source>
        <dbReference type="SAM" id="Phobius"/>
    </source>
</evidence>
<dbReference type="PANTHER" id="PTHR48042:SF14">
    <property type="entry name" value="WHITE-BROWN-COMPLEX ABC TRANSPORTER FAMILY PROTEIN"/>
    <property type="match status" value="1"/>
</dbReference>
<feature type="transmembrane region" description="Helical" evidence="9">
    <location>
        <begin position="404"/>
        <end position="426"/>
    </location>
</feature>
<keyword evidence="8 9" id="KW-0472">Membrane</keyword>
<keyword evidence="4 9" id="KW-0812">Transmembrane</keyword>
<dbReference type="Pfam" id="PF00005">
    <property type="entry name" value="ABC_tran"/>
    <property type="match status" value="1"/>
</dbReference>
<dbReference type="SMART" id="SM00382">
    <property type="entry name" value="AAA"/>
    <property type="match status" value="1"/>
</dbReference>
<evidence type="ECO:0000256" key="8">
    <source>
        <dbReference type="ARBA" id="ARBA00023136"/>
    </source>
</evidence>
<feature type="transmembrane region" description="Helical" evidence="9">
    <location>
        <begin position="368"/>
        <end position="392"/>
    </location>
</feature>
<keyword evidence="7 9" id="KW-1133">Transmembrane helix</keyword>
<evidence type="ECO:0000256" key="3">
    <source>
        <dbReference type="ARBA" id="ARBA00022448"/>
    </source>
</evidence>
<dbReference type="OrthoDB" id="66620at2759"/>
<evidence type="ECO:0000256" key="5">
    <source>
        <dbReference type="ARBA" id="ARBA00022741"/>
    </source>
</evidence>
<protein>
    <submittedName>
        <fullName evidence="11">ABC transporter G family member 11</fullName>
    </submittedName>
</protein>
<dbReference type="PANTHER" id="PTHR48042">
    <property type="entry name" value="ABC TRANSPORTER G FAMILY MEMBER 11"/>
    <property type="match status" value="1"/>
</dbReference>
<dbReference type="SUPFAM" id="SSF52540">
    <property type="entry name" value="P-loop containing nucleoside triphosphate hydrolases"/>
    <property type="match status" value="1"/>
</dbReference>
<evidence type="ECO:0000256" key="6">
    <source>
        <dbReference type="ARBA" id="ARBA00022840"/>
    </source>
</evidence>
<feature type="transmembrane region" description="Helical" evidence="9">
    <location>
        <begin position="432"/>
        <end position="453"/>
    </location>
</feature>
<keyword evidence="12" id="KW-1185">Reference proteome</keyword>
<keyword evidence="3" id="KW-0813">Transport</keyword>
<dbReference type="PROSITE" id="PS00211">
    <property type="entry name" value="ABC_TRANSPORTER_1"/>
    <property type="match status" value="1"/>
</dbReference>
<evidence type="ECO:0000256" key="4">
    <source>
        <dbReference type="ARBA" id="ARBA00022692"/>
    </source>
</evidence>
<dbReference type="InterPro" id="IPR003593">
    <property type="entry name" value="AAA+_ATPase"/>
</dbReference>
<evidence type="ECO:0000256" key="1">
    <source>
        <dbReference type="ARBA" id="ARBA00004141"/>
    </source>
</evidence>
<dbReference type="Proteomes" id="UP000516437">
    <property type="component" value="Chromosome 7"/>
</dbReference>
<keyword evidence="6" id="KW-0067">ATP-binding</keyword>
<feature type="transmembrane region" description="Helical" evidence="9">
    <location>
        <begin position="328"/>
        <end position="348"/>
    </location>
</feature>
<proteinExistence type="inferred from homology"/>
<dbReference type="GO" id="GO:0005524">
    <property type="term" value="F:ATP binding"/>
    <property type="evidence" value="ECO:0007669"/>
    <property type="project" value="UniProtKB-KW"/>
</dbReference>
<dbReference type="Gene3D" id="3.40.50.300">
    <property type="entry name" value="P-loop containing nucleotide triphosphate hydrolases"/>
    <property type="match status" value="1"/>
</dbReference>
<dbReference type="GO" id="GO:0016020">
    <property type="term" value="C:membrane"/>
    <property type="evidence" value="ECO:0007669"/>
    <property type="project" value="UniProtKB-SubCell"/>
</dbReference>
<name>A0A6A1V2L1_9ROSI</name>
<comment type="caution">
    <text evidence="11">The sequence shown here is derived from an EMBL/GenBank/DDBJ whole genome shotgun (WGS) entry which is preliminary data.</text>
</comment>
<accession>A0A6A1V2L1</accession>
<evidence type="ECO:0000313" key="12">
    <source>
        <dbReference type="Proteomes" id="UP000516437"/>
    </source>
</evidence>
<dbReference type="InterPro" id="IPR003439">
    <property type="entry name" value="ABC_transporter-like_ATP-bd"/>
</dbReference>
<dbReference type="EMBL" id="RXIC02000025">
    <property type="protein sequence ID" value="KAB1206851.1"/>
    <property type="molecule type" value="Genomic_DNA"/>
</dbReference>
<dbReference type="InterPro" id="IPR027417">
    <property type="entry name" value="P-loop_NTPase"/>
</dbReference>
<comment type="similarity">
    <text evidence="2">Belongs to the ABC transporter superfamily. ABCG family. Eye pigment precursor importer (TC 3.A.1.204) subfamily.</text>
</comment>
<dbReference type="InterPro" id="IPR017871">
    <property type="entry name" value="ABC_transporter-like_CS"/>
</dbReference>
<evidence type="ECO:0000256" key="7">
    <source>
        <dbReference type="ARBA" id="ARBA00022989"/>
    </source>
</evidence>
<sequence>MASFPRPTLQPETNPDIIKTALKMETIIPVPNKRSTRGHASNMQAVRKTDHREDGVFLTWEDLCVTVSNGKSGTKSILQGLTGFARPGEPLALMGPSGCGKSTLLDALAGRLGSNPRRTGEILINGRKQVLAYGTSMTVREAVYYSAQLQLPDSMSKLEKKERADMTIRDMDLQDAVDTRIGGWGVKGISGGQKRRVSICIEILTGPKLLFLDEPTSGLDSAASYYIMSRIARLAQRDGIGRTIIVSIHQPSSEVFRLFHHLCLLSSGKTVYFGPASAANEDIEGGLAGALSREEAIEILVQTYRTSDSHQQVRVQVAEIRKQARGSLLTFIASFLTFMAIGGFPSFVEDMKIFERERLNGHYGAGAFVISNTLSAVPYLLLVSVIPGAIAYYPPGLRKGPDHFVYFVLVLFACMMLVESLTMIVASIVPNYLMGIIAGAGIQGLMIMVGWFFRLPNDLPKPLWKYPLHEIAFHKYAYQGMFKNEFEGAVFPNNQAGRPPNITGDEILREKWQADMGYSKWGDLAVLLGMIAFYRLLFLGIIKANEKGLDHCHLPRLLINVV</sequence>
<dbReference type="InterPro" id="IPR052215">
    <property type="entry name" value="Plant_ABCG"/>
</dbReference>
<organism evidence="11 12">
    <name type="scientific">Morella rubra</name>
    <name type="common">Chinese bayberry</name>
    <dbReference type="NCBI Taxonomy" id="262757"/>
    <lineage>
        <taxon>Eukaryota</taxon>
        <taxon>Viridiplantae</taxon>
        <taxon>Streptophyta</taxon>
        <taxon>Embryophyta</taxon>
        <taxon>Tracheophyta</taxon>
        <taxon>Spermatophyta</taxon>
        <taxon>Magnoliopsida</taxon>
        <taxon>eudicotyledons</taxon>
        <taxon>Gunneridae</taxon>
        <taxon>Pentapetalae</taxon>
        <taxon>rosids</taxon>
        <taxon>fabids</taxon>
        <taxon>Fagales</taxon>
        <taxon>Myricaceae</taxon>
        <taxon>Morella</taxon>
    </lineage>
</organism>
<comment type="subcellular location">
    <subcellularLocation>
        <location evidence="1">Membrane</location>
        <topology evidence="1">Multi-pass membrane protein</topology>
    </subcellularLocation>
</comment>
<evidence type="ECO:0000256" key="2">
    <source>
        <dbReference type="ARBA" id="ARBA00005814"/>
    </source>
</evidence>
<dbReference type="Pfam" id="PF01061">
    <property type="entry name" value="ABC2_membrane"/>
    <property type="match status" value="1"/>
</dbReference>
<evidence type="ECO:0000313" key="11">
    <source>
        <dbReference type="EMBL" id="KAB1206851.1"/>
    </source>
</evidence>
<dbReference type="GO" id="GO:0016887">
    <property type="term" value="F:ATP hydrolysis activity"/>
    <property type="evidence" value="ECO:0007669"/>
    <property type="project" value="InterPro"/>
</dbReference>
<evidence type="ECO:0000259" key="10">
    <source>
        <dbReference type="PROSITE" id="PS50893"/>
    </source>
</evidence>
<reference evidence="11 12" key="1">
    <citation type="journal article" date="2019" name="Plant Biotechnol. J.">
        <title>The red bayberry genome and genetic basis of sex determination.</title>
        <authorList>
            <person name="Jia H.M."/>
            <person name="Jia H.J."/>
            <person name="Cai Q.L."/>
            <person name="Wang Y."/>
            <person name="Zhao H.B."/>
            <person name="Yang W.F."/>
            <person name="Wang G.Y."/>
            <person name="Li Y.H."/>
            <person name="Zhan D.L."/>
            <person name="Shen Y.T."/>
            <person name="Niu Q.F."/>
            <person name="Chang L."/>
            <person name="Qiu J."/>
            <person name="Zhao L."/>
            <person name="Xie H.B."/>
            <person name="Fu W.Y."/>
            <person name="Jin J."/>
            <person name="Li X.W."/>
            <person name="Jiao Y."/>
            <person name="Zhou C.C."/>
            <person name="Tu T."/>
            <person name="Chai C.Y."/>
            <person name="Gao J.L."/>
            <person name="Fan L.J."/>
            <person name="van de Weg E."/>
            <person name="Wang J.Y."/>
            <person name="Gao Z.S."/>
        </authorList>
    </citation>
    <scope>NUCLEOTIDE SEQUENCE [LARGE SCALE GENOMIC DNA]</scope>
    <source>
        <tissue evidence="11">Leaves</tissue>
    </source>
</reference>
<gene>
    <name evidence="11" type="ORF">CJ030_MR7G008233</name>
</gene>